<evidence type="ECO:0000256" key="1">
    <source>
        <dbReference type="SAM" id="MobiDB-lite"/>
    </source>
</evidence>
<sequence length="238" mass="25405">MDKGEVPMPELARFQITRRTERNRISADGQVFVYLEHTSPTALLQAVIDAVQGTDDDTATSRAVRALARGFMESDAFLDPDAPTASRGLESEVPKLDQWLTRHPEASLDDLNAMLFAAAVRLGFEDVTPETAAATIVASDEWAMFRATMGDSLVALLLGGNGATVVEGGDREKLPTHIKAARLTRWVVVCGTPSHSPGTPPPPYGTAAKRCARRRRTPASPAARAAPAARNHRGGPAG</sequence>
<organism evidence="2 5">
    <name type="scientific">Streptomyces avermitilis</name>
    <dbReference type="NCBI Taxonomy" id="33903"/>
    <lineage>
        <taxon>Bacteria</taxon>
        <taxon>Bacillati</taxon>
        <taxon>Actinomycetota</taxon>
        <taxon>Actinomycetes</taxon>
        <taxon>Kitasatosporales</taxon>
        <taxon>Streptomycetaceae</taxon>
        <taxon>Streptomyces</taxon>
    </lineage>
</organism>
<feature type="compositionally biased region" description="Low complexity" evidence="1">
    <location>
        <begin position="218"/>
        <end position="229"/>
    </location>
</feature>
<proteinExistence type="predicted"/>
<dbReference type="Proteomes" id="UP000299211">
    <property type="component" value="Unassembled WGS sequence"/>
</dbReference>
<reference evidence="2 5" key="2">
    <citation type="submission" date="2019-04" db="EMBL/GenBank/DDBJ databases">
        <title>Draft genome sequences of Streptomyces avermitilis NBRC 14893.</title>
        <authorList>
            <person name="Komaki H."/>
            <person name="Tamura T."/>
            <person name="Hosoyama A."/>
        </authorList>
    </citation>
    <scope>NUCLEOTIDE SEQUENCE [LARGE SCALE GENOMIC DNA]</scope>
    <source>
        <strain evidence="2 5">NBRC 14893</strain>
    </source>
</reference>
<reference evidence="3 4" key="1">
    <citation type="submission" date="2019-04" db="EMBL/GenBank/DDBJ databases">
        <title>Draft genome sequences of Streptomyces avermitilis ATCC 31267.</title>
        <authorList>
            <person name="Komaki H."/>
            <person name="Tamura T."/>
            <person name="Hosoyama A."/>
        </authorList>
    </citation>
    <scope>NUCLEOTIDE SEQUENCE [LARGE SCALE GENOMIC DNA]</scope>
    <source>
        <strain evidence="3 4">ATCC 31267</strain>
    </source>
</reference>
<name>A0A4D4MAG4_STRAX</name>
<evidence type="ECO:0000313" key="2">
    <source>
        <dbReference type="EMBL" id="GDY68858.1"/>
    </source>
</evidence>
<dbReference type="Proteomes" id="UP000302139">
    <property type="component" value="Unassembled WGS sequence"/>
</dbReference>
<dbReference type="EMBL" id="BJHX01000001">
    <property type="protein sequence ID" value="GDY68858.1"/>
    <property type="molecule type" value="Genomic_DNA"/>
</dbReference>
<dbReference type="AlphaFoldDB" id="A0A4D4MAG4"/>
<evidence type="ECO:0000313" key="3">
    <source>
        <dbReference type="EMBL" id="GDY70760.1"/>
    </source>
</evidence>
<accession>A0A4D4MAG4</accession>
<feature type="region of interest" description="Disordered" evidence="1">
    <location>
        <begin position="193"/>
        <end position="238"/>
    </location>
</feature>
<comment type="caution">
    <text evidence="2">The sequence shown here is derived from an EMBL/GenBank/DDBJ whole genome shotgun (WGS) entry which is preliminary data.</text>
</comment>
<evidence type="ECO:0000313" key="5">
    <source>
        <dbReference type="Proteomes" id="UP000302139"/>
    </source>
</evidence>
<protein>
    <submittedName>
        <fullName evidence="2">Uncharacterized protein</fullName>
    </submittedName>
</protein>
<dbReference type="EMBL" id="BJHY01000001">
    <property type="protein sequence ID" value="GDY70760.1"/>
    <property type="molecule type" value="Genomic_DNA"/>
</dbReference>
<evidence type="ECO:0000313" key="4">
    <source>
        <dbReference type="Proteomes" id="UP000299211"/>
    </source>
</evidence>
<gene>
    <name evidence="2" type="ORF">SAV14893_082510</name>
    <name evidence="3" type="ORF">SAV31267_002450</name>
</gene>